<accession>A0A9D4Z150</accession>
<dbReference type="PANTHER" id="PTHR47578">
    <property type="entry name" value="THIOREDOXIN-LIKE PROTEIN CDSP32, CHLOROPLASTIC"/>
    <property type="match status" value="1"/>
</dbReference>
<organism evidence="3 4">
    <name type="scientific">Chlorella vulgaris</name>
    <name type="common">Green alga</name>
    <dbReference type="NCBI Taxonomy" id="3077"/>
    <lineage>
        <taxon>Eukaryota</taxon>
        <taxon>Viridiplantae</taxon>
        <taxon>Chlorophyta</taxon>
        <taxon>core chlorophytes</taxon>
        <taxon>Trebouxiophyceae</taxon>
        <taxon>Chlorellales</taxon>
        <taxon>Chlorellaceae</taxon>
        <taxon>Chlorella clade</taxon>
        <taxon>Chlorella</taxon>
    </lineage>
</organism>
<feature type="region of interest" description="Disordered" evidence="1">
    <location>
        <begin position="339"/>
        <end position="369"/>
    </location>
</feature>
<feature type="compositionally biased region" description="Basic residues" evidence="1">
    <location>
        <begin position="355"/>
        <end position="369"/>
    </location>
</feature>
<proteinExistence type="predicted"/>
<comment type="caution">
    <text evidence="3">The sequence shown here is derived from an EMBL/GenBank/DDBJ whole genome shotgun (WGS) entry which is preliminary data.</text>
</comment>
<dbReference type="PANTHER" id="PTHR47578:SF1">
    <property type="entry name" value="THIOREDOXIN-LIKE PROTEIN CDSP32, CHLOROPLASTIC"/>
    <property type="match status" value="1"/>
</dbReference>
<feature type="domain" description="Thioredoxin" evidence="2">
    <location>
        <begin position="145"/>
        <end position="207"/>
    </location>
</feature>
<feature type="region of interest" description="Disordered" evidence="1">
    <location>
        <begin position="24"/>
        <end position="82"/>
    </location>
</feature>
<dbReference type="AlphaFoldDB" id="A0A9D4Z150"/>
<evidence type="ECO:0000259" key="2">
    <source>
        <dbReference type="Pfam" id="PF00085"/>
    </source>
</evidence>
<sequence>MANCAAQRAGAMDICSSLRMAGRSTSRSALVGRPGPSTRPGIAPRHRVNAGFAPQPQRAHRPSVAPRVKPGETPEQALERRKRESARVAERVTYIYDLEDWQRELQQAGDKLVVLNIESPTVCQTGFDEEPELHWKADQAAAMEPCRAIQHTFARTARECADVVFLSLEADTDDGCEVCDALGVDVLPTLQFWKGGEKVWEHRGVVRLDQNLGEGVLYFGDTAANNVKASDVITELESKQQLADFVSAQPEKVLTVVNVSLLSASPCVHVYPAVLALATNFVGYAAFARLLGDDKPELLQELDIKEVPTFIFYRSGVEVGRHVGSSRGDLIGQILAQQAKAGYQPPPSTSASQKREKRPMRRGRIKLEK</sequence>
<protein>
    <recommendedName>
        <fullName evidence="2">Thioredoxin domain-containing protein</fullName>
    </recommendedName>
</protein>
<reference evidence="3" key="2">
    <citation type="submission" date="2020-11" db="EMBL/GenBank/DDBJ databases">
        <authorList>
            <person name="Cecchin M."/>
            <person name="Marcolungo L."/>
            <person name="Rossato M."/>
            <person name="Girolomoni L."/>
            <person name="Cosentino E."/>
            <person name="Cuine S."/>
            <person name="Li-Beisson Y."/>
            <person name="Delledonne M."/>
            <person name="Ballottari M."/>
        </authorList>
    </citation>
    <scope>NUCLEOTIDE SEQUENCE</scope>
    <source>
        <strain evidence="3">211/11P</strain>
        <tissue evidence="3">Whole cell</tissue>
    </source>
</reference>
<name>A0A9D4Z150_CHLVU</name>
<feature type="domain" description="Thioredoxin" evidence="2">
    <location>
        <begin position="255"/>
        <end position="331"/>
    </location>
</feature>
<dbReference type="SUPFAM" id="SSF52833">
    <property type="entry name" value="Thioredoxin-like"/>
    <property type="match status" value="2"/>
</dbReference>
<evidence type="ECO:0000313" key="4">
    <source>
        <dbReference type="Proteomes" id="UP001055712"/>
    </source>
</evidence>
<dbReference type="Gene3D" id="3.40.30.10">
    <property type="entry name" value="Glutaredoxin"/>
    <property type="match status" value="2"/>
</dbReference>
<dbReference type="GO" id="GO:0016671">
    <property type="term" value="F:oxidoreductase activity, acting on a sulfur group of donors, disulfide as acceptor"/>
    <property type="evidence" value="ECO:0007669"/>
    <property type="project" value="InterPro"/>
</dbReference>
<evidence type="ECO:0000313" key="3">
    <source>
        <dbReference type="EMBL" id="KAI3436801.1"/>
    </source>
</evidence>
<reference evidence="3" key="1">
    <citation type="journal article" date="2019" name="Plant J.">
        <title>Chlorella vulgaris genome assembly and annotation reveals the molecular basis for metabolic acclimation to high light conditions.</title>
        <authorList>
            <person name="Cecchin M."/>
            <person name="Marcolungo L."/>
            <person name="Rossato M."/>
            <person name="Girolomoni L."/>
            <person name="Cosentino E."/>
            <person name="Cuine S."/>
            <person name="Li-Beisson Y."/>
            <person name="Delledonne M."/>
            <person name="Ballottari M."/>
        </authorList>
    </citation>
    <scope>NUCLEOTIDE SEQUENCE</scope>
    <source>
        <strain evidence="3">211/11P</strain>
    </source>
</reference>
<gene>
    <name evidence="3" type="ORF">D9Q98_006211</name>
</gene>
<feature type="compositionally biased region" description="Basic and acidic residues" evidence="1">
    <location>
        <begin position="69"/>
        <end position="82"/>
    </location>
</feature>
<evidence type="ECO:0000256" key="1">
    <source>
        <dbReference type="SAM" id="MobiDB-lite"/>
    </source>
</evidence>
<dbReference type="InterPro" id="IPR036249">
    <property type="entry name" value="Thioredoxin-like_sf"/>
</dbReference>
<dbReference type="Proteomes" id="UP001055712">
    <property type="component" value="Unassembled WGS sequence"/>
</dbReference>
<dbReference type="OrthoDB" id="10263751at2759"/>
<dbReference type="EMBL" id="SIDB01000002">
    <property type="protein sequence ID" value="KAI3436801.1"/>
    <property type="molecule type" value="Genomic_DNA"/>
</dbReference>
<dbReference type="InterPro" id="IPR013766">
    <property type="entry name" value="Thioredoxin_domain"/>
</dbReference>
<keyword evidence="4" id="KW-1185">Reference proteome</keyword>
<dbReference type="Pfam" id="PF00085">
    <property type="entry name" value="Thioredoxin"/>
    <property type="match status" value="2"/>
</dbReference>
<dbReference type="InterPro" id="IPR044192">
    <property type="entry name" value="CDSP32"/>
</dbReference>